<dbReference type="EMBL" id="HACA01005238">
    <property type="protein sequence ID" value="CDW22599.1"/>
    <property type="molecule type" value="Transcribed_RNA"/>
</dbReference>
<protein>
    <submittedName>
        <fullName evidence="1">Uncharacterized protein</fullName>
    </submittedName>
</protein>
<proteinExistence type="predicted"/>
<accession>A0A0K2T926</accession>
<sequence length="309" mass="34922">ESTAGNQVTCSAQDKKGVLEDVKRFYTEKMSLFTSGASIMSSDDDSSSMLSETRYSDRPDSLLEELREMKDEIKHLRSQIVPLGKERSYFNVILATQEENIRLKAKIKALEENGRESSSFSCERYDPTNLVNKLENENSSLKHPLEHLKLKKGSDQNTISKLESTILAIKTTSIESKLCKEVNKPVKDQSKKSRLKTVTNRRLNRSSKEITRPLRLIVSKIKVKCEAIFDQGANISICGPDVVKIFSFCISPSSLHQYSFANGSTYNCLGSIKVTLSNPAKEKKSTETTLYIFNEAKILILCRKDWMEL</sequence>
<evidence type="ECO:0000313" key="1">
    <source>
        <dbReference type="EMBL" id="CDW22599.1"/>
    </source>
</evidence>
<feature type="non-terminal residue" evidence="1">
    <location>
        <position position="1"/>
    </location>
</feature>
<name>A0A0K2T926_LEPSM</name>
<dbReference type="AlphaFoldDB" id="A0A0K2T926"/>
<organism evidence="1">
    <name type="scientific">Lepeophtheirus salmonis</name>
    <name type="common">Salmon louse</name>
    <name type="synonym">Caligus salmonis</name>
    <dbReference type="NCBI Taxonomy" id="72036"/>
    <lineage>
        <taxon>Eukaryota</taxon>
        <taxon>Metazoa</taxon>
        <taxon>Ecdysozoa</taxon>
        <taxon>Arthropoda</taxon>
        <taxon>Crustacea</taxon>
        <taxon>Multicrustacea</taxon>
        <taxon>Hexanauplia</taxon>
        <taxon>Copepoda</taxon>
        <taxon>Siphonostomatoida</taxon>
        <taxon>Caligidae</taxon>
        <taxon>Lepeophtheirus</taxon>
    </lineage>
</organism>
<reference evidence="1" key="1">
    <citation type="submission" date="2014-05" db="EMBL/GenBank/DDBJ databases">
        <authorList>
            <person name="Chronopoulou M."/>
        </authorList>
    </citation>
    <scope>NUCLEOTIDE SEQUENCE</scope>
    <source>
        <tissue evidence="1">Whole organism</tissue>
    </source>
</reference>